<organism evidence="1 2">
    <name type="scientific">Lacticaseibacillus paracasei</name>
    <name type="common">Lactobacillus paracasei</name>
    <dbReference type="NCBI Taxonomy" id="1597"/>
    <lineage>
        <taxon>Bacteria</taxon>
        <taxon>Bacillati</taxon>
        <taxon>Bacillota</taxon>
        <taxon>Bacilli</taxon>
        <taxon>Lactobacillales</taxon>
        <taxon>Lactobacillaceae</taxon>
        <taxon>Lacticaseibacillus</taxon>
    </lineage>
</organism>
<evidence type="ECO:0000313" key="2">
    <source>
        <dbReference type="Proteomes" id="UP001212327"/>
    </source>
</evidence>
<dbReference type="RefSeq" id="WP_272029167.1">
    <property type="nucleotide sequence ID" value="NZ_JAQLSF010000001.1"/>
</dbReference>
<evidence type="ECO:0000313" key="1">
    <source>
        <dbReference type="EMBL" id="MDB1565608.1"/>
    </source>
</evidence>
<comment type="caution">
    <text evidence="1">The sequence shown here is derived from an EMBL/GenBank/DDBJ whole genome shotgun (WGS) entry which is preliminary data.</text>
</comment>
<dbReference type="Gene3D" id="1.10.10.10">
    <property type="entry name" value="Winged helix-like DNA-binding domain superfamily/Winged helix DNA-binding domain"/>
    <property type="match status" value="1"/>
</dbReference>
<protein>
    <submittedName>
        <fullName evidence="1">Helix-turn-helix domain-containing protein</fullName>
    </submittedName>
</protein>
<reference evidence="1 2" key="1">
    <citation type="submission" date="2023-01" db="EMBL/GenBank/DDBJ databases">
        <title>Complete genome sequence of Lacticaseibacillus paracasei SRCM217440 isolated from Makgeolli.</title>
        <authorList>
            <person name="Yang H.-G."/>
            <person name="Jeong S.-J."/>
            <person name="Ha G.-S."/>
            <person name="Yang H.-J."/>
            <person name="Jeong D.-Y."/>
        </authorList>
    </citation>
    <scope>NUCLEOTIDE SEQUENCE [LARGE SCALE GENOMIC DNA]</scope>
    <source>
        <strain evidence="1 2">SRCM217440</strain>
    </source>
</reference>
<dbReference type="EMBL" id="JAQLSF010000001">
    <property type="protein sequence ID" value="MDB1565608.1"/>
    <property type="molecule type" value="Genomic_DNA"/>
</dbReference>
<proteinExistence type="predicted"/>
<accession>A0AAW6AAY3</accession>
<dbReference type="InterPro" id="IPR036388">
    <property type="entry name" value="WH-like_DNA-bd_sf"/>
</dbReference>
<dbReference type="AlphaFoldDB" id="A0AAW6AAY3"/>
<dbReference type="Proteomes" id="UP001212327">
    <property type="component" value="Unassembled WGS sequence"/>
</dbReference>
<gene>
    <name evidence="1" type="ORF">PGA78_12755</name>
</gene>
<name>A0AAW6AAY3_LACPA</name>
<dbReference type="SUPFAM" id="SSF46955">
    <property type="entry name" value="Putative DNA-binding domain"/>
    <property type="match status" value="1"/>
</dbReference>
<sequence length="102" mass="11890">MCHISAQAIEAPIDFPMDDQNVIAIRNALSSLFLDEVNRAREEQSQHDRYLLKMELCAYLKISNNTLDKWIELGLPRINICGVVRYDRDAVDGWLRKRIEGW</sequence>
<dbReference type="InterPro" id="IPR009061">
    <property type="entry name" value="DNA-bd_dom_put_sf"/>
</dbReference>